<dbReference type="SUPFAM" id="SSF50494">
    <property type="entry name" value="Trypsin-like serine proteases"/>
    <property type="match status" value="1"/>
</dbReference>
<feature type="region of interest" description="Disordered" evidence="1">
    <location>
        <begin position="336"/>
        <end position="377"/>
    </location>
</feature>
<dbReference type="KEGG" id="amob:HG15A2_27480"/>
<dbReference type="AlphaFoldDB" id="A0A517MX10"/>
<dbReference type="OrthoDB" id="248175at2"/>
<gene>
    <name evidence="4" type="primary">degP_2</name>
    <name evidence="4" type="ORF">HG15A2_27480</name>
</gene>
<feature type="domain" description="PDZ" evidence="3">
    <location>
        <begin position="242"/>
        <end position="320"/>
    </location>
</feature>
<reference evidence="4 5" key="1">
    <citation type="submission" date="2019-02" db="EMBL/GenBank/DDBJ databases">
        <title>Deep-cultivation of Planctomycetes and their phenomic and genomic characterization uncovers novel biology.</title>
        <authorList>
            <person name="Wiegand S."/>
            <person name="Jogler M."/>
            <person name="Boedeker C."/>
            <person name="Pinto D."/>
            <person name="Vollmers J."/>
            <person name="Rivas-Marin E."/>
            <person name="Kohn T."/>
            <person name="Peeters S.H."/>
            <person name="Heuer A."/>
            <person name="Rast P."/>
            <person name="Oberbeckmann S."/>
            <person name="Bunk B."/>
            <person name="Jeske O."/>
            <person name="Meyerdierks A."/>
            <person name="Storesund J.E."/>
            <person name="Kallscheuer N."/>
            <person name="Luecker S."/>
            <person name="Lage O.M."/>
            <person name="Pohl T."/>
            <person name="Merkel B.J."/>
            <person name="Hornburger P."/>
            <person name="Mueller R.-W."/>
            <person name="Bruemmer F."/>
            <person name="Labrenz M."/>
            <person name="Spormann A.M."/>
            <person name="Op den Camp H."/>
            <person name="Overmann J."/>
            <person name="Amann R."/>
            <person name="Jetten M.S.M."/>
            <person name="Mascher T."/>
            <person name="Medema M.H."/>
            <person name="Devos D.P."/>
            <person name="Kaster A.-K."/>
            <person name="Ovreas L."/>
            <person name="Rohde M."/>
            <person name="Galperin M.Y."/>
            <person name="Jogler C."/>
        </authorList>
    </citation>
    <scope>NUCLEOTIDE SEQUENCE [LARGE SCALE GENOMIC DNA]</scope>
    <source>
        <strain evidence="4 5">HG15A2</strain>
    </source>
</reference>
<dbReference type="Gene3D" id="2.40.10.120">
    <property type="match status" value="1"/>
</dbReference>
<dbReference type="Gene3D" id="2.30.42.10">
    <property type="match status" value="1"/>
</dbReference>
<dbReference type="GO" id="GO:0004252">
    <property type="term" value="F:serine-type endopeptidase activity"/>
    <property type="evidence" value="ECO:0007669"/>
    <property type="project" value="InterPro"/>
</dbReference>
<dbReference type="PANTHER" id="PTHR43019">
    <property type="entry name" value="SERINE ENDOPROTEASE DEGS"/>
    <property type="match status" value="1"/>
</dbReference>
<keyword evidence="4" id="KW-0645">Protease</keyword>
<dbReference type="EMBL" id="CP036263">
    <property type="protein sequence ID" value="QDS99425.1"/>
    <property type="molecule type" value="Genomic_DNA"/>
</dbReference>
<dbReference type="InterPro" id="IPR036034">
    <property type="entry name" value="PDZ_sf"/>
</dbReference>
<organism evidence="4 5">
    <name type="scientific">Adhaeretor mobilis</name>
    <dbReference type="NCBI Taxonomy" id="1930276"/>
    <lineage>
        <taxon>Bacteria</taxon>
        <taxon>Pseudomonadati</taxon>
        <taxon>Planctomycetota</taxon>
        <taxon>Planctomycetia</taxon>
        <taxon>Pirellulales</taxon>
        <taxon>Lacipirellulaceae</taxon>
        <taxon>Adhaeretor</taxon>
    </lineage>
</organism>
<dbReference type="InterPro" id="IPR001478">
    <property type="entry name" value="PDZ"/>
</dbReference>
<feature type="compositionally biased region" description="Basic and acidic residues" evidence="1">
    <location>
        <begin position="336"/>
        <end position="357"/>
    </location>
</feature>
<dbReference type="EC" id="3.4.21.107" evidence="4"/>
<dbReference type="Pfam" id="PF13365">
    <property type="entry name" value="Trypsin_2"/>
    <property type="match status" value="1"/>
</dbReference>
<accession>A0A517MX10</accession>
<keyword evidence="2" id="KW-0732">Signal</keyword>
<dbReference type="RefSeq" id="WP_145060651.1">
    <property type="nucleotide sequence ID" value="NZ_CP036263.1"/>
</dbReference>
<evidence type="ECO:0000259" key="3">
    <source>
        <dbReference type="Pfam" id="PF13180"/>
    </source>
</evidence>
<evidence type="ECO:0000256" key="2">
    <source>
        <dbReference type="SAM" id="SignalP"/>
    </source>
</evidence>
<dbReference type="Proteomes" id="UP000319852">
    <property type="component" value="Chromosome"/>
</dbReference>
<evidence type="ECO:0000256" key="1">
    <source>
        <dbReference type="SAM" id="MobiDB-lite"/>
    </source>
</evidence>
<sequence length="597" mass="65668" precursor="true">MNKLALTLLLGLTCSQANAVEPVVAVLDAESKRIAAIAKASLPTVAVFDSEGAGGGSGVIISPDGFAITNFHVVQPCGVAMKCGLSDGNLYDAVLVSIDPVGDVALIQLLGREDFPVAEIADSNKVEVGDWAFAAGNPFLLADDFTPTITYGMISGVHRYQFPAGTLLEYTDCLQTDAAINPGNSGGPLFDAQGRLIGINGRGSFEKRGRVNVGVGYAISINQVMRFLGHLKSGRILDHASLGATVSTGEGREVRIDDILESSDAYRRGLRYDDVIVRFGNRSVSSANALQNVLGVYPRGWTVPIAYRRDGITNEVTVRLMGKHGESELIDLVQREQKATPEIPPRPKESQDEDKPQLPKVPGLDRLLGKKPGPPEEVAKRYQERRGYANYWYNLQEQEQLWEHFTQRTDFAALGYHWNATGKLESGKPFKLESEQRFSDIRLPWGKFSASFVGDLSTQLSPPNSGGMLVGMHLLQRFAEKGLRQFGEVYYLGRLPTGENQEVADCLVGLSQGMELRLFFDTKTGDLITLELWPNDESDPCEWRFGEYEEMQGRRLPTRWTIIYGDEPFADLTIENWLKSGESTQTSDTPKQAEPQG</sequence>
<dbReference type="SUPFAM" id="SSF50156">
    <property type="entry name" value="PDZ domain-like"/>
    <property type="match status" value="1"/>
</dbReference>
<name>A0A517MX10_9BACT</name>
<keyword evidence="5" id="KW-1185">Reference proteome</keyword>
<feature type="chain" id="PRO_5021718953" evidence="2">
    <location>
        <begin position="20"/>
        <end position="597"/>
    </location>
</feature>
<evidence type="ECO:0000313" key="5">
    <source>
        <dbReference type="Proteomes" id="UP000319852"/>
    </source>
</evidence>
<dbReference type="PRINTS" id="PR00834">
    <property type="entry name" value="PROTEASES2C"/>
</dbReference>
<dbReference type="InterPro" id="IPR009003">
    <property type="entry name" value="Peptidase_S1_PA"/>
</dbReference>
<dbReference type="Pfam" id="PF13180">
    <property type="entry name" value="PDZ_2"/>
    <property type="match status" value="1"/>
</dbReference>
<protein>
    <submittedName>
        <fullName evidence="4">Periplasmic serine endoprotease DegP</fullName>
        <ecNumber evidence="4">3.4.21.107</ecNumber>
    </submittedName>
</protein>
<keyword evidence="4" id="KW-0378">Hydrolase</keyword>
<feature type="signal peptide" evidence="2">
    <location>
        <begin position="1"/>
        <end position="19"/>
    </location>
</feature>
<proteinExistence type="predicted"/>
<dbReference type="PANTHER" id="PTHR43019:SF62">
    <property type="entry name" value="SERINE ENDOPROTEASE DEGS"/>
    <property type="match status" value="1"/>
</dbReference>
<evidence type="ECO:0000313" key="4">
    <source>
        <dbReference type="EMBL" id="QDS99425.1"/>
    </source>
</evidence>
<dbReference type="InterPro" id="IPR001940">
    <property type="entry name" value="Peptidase_S1C"/>
</dbReference>
<dbReference type="GO" id="GO:0006508">
    <property type="term" value="P:proteolysis"/>
    <property type="evidence" value="ECO:0007669"/>
    <property type="project" value="UniProtKB-KW"/>
</dbReference>